<keyword evidence="2 4" id="KW-0238">DNA-binding</keyword>
<reference evidence="4 5" key="1">
    <citation type="submission" date="2016-10" db="EMBL/GenBank/DDBJ databases">
        <authorList>
            <person name="de Groot N.N."/>
        </authorList>
    </citation>
    <scope>NUCLEOTIDE SEQUENCE [LARGE SCALE GENOMIC DNA]</scope>
    <source>
        <strain evidence="4 5">CGMCC 4.5727</strain>
    </source>
</reference>
<dbReference type="AlphaFoldDB" id="A0A1G8ZWD7"/>
<evidence type="ECO:0000313" key="4">
    <source>
        <dbReference type="EMBL" id="SDK19277.1"/>
    </source>
</evidence>
<evidence type="ECO:0000313" key="5">
    <source>
        <dbReference type="Proteomes" id="UP000199155"/>
    </source>
</evidence>
<dbReference type="GO" id="GO:0030527">
    <property type="term" value="F:structural constituent of chromatin"/>
    <property type="evidence" value="ECO:0007669"/>
    <property type="project" value="InterPro"/>
</dbReference>
<dbReference type="InterPro" id="IPR000119">
    <property type="entry name" value="Hist_DNA-bd"/>
</dbReference>
<dbReference type="PANTHER" id="PTHR33175:SF3">
    <property type="entry name" value="DNA-BINDING PROTEIN HU-BETA"/>
    <property type="match status" value="1"/>
</dbReference>
<sequence>MSTANKAINTTALGRVVSSVLNAITRTVAAGRPVRITHFGTFKPVVSDARHGWNLHTKERINVPERQGLRFKPSPQFLDAVHAGDPEAAVITKRSRG</sequence>
<dbReference type="Gene3D" id="4.10.520.10">
    <property type="entry name" value="IHF-like DNA-binding proteins"/>
    <property type="match status" value="1"/>
</dbReference>
<dbReference type="SMART" id="SM00411">
    <property type="entry name" value="BHL"/>
    <property type="match status" value="1"/>
</dbReference>
<protein>
    <submittedName>
        <fullName evidence="4">DNA-binding protein HU-beta</fullName>
    </submittedName>
</protein>
<dbReference type="InterPro" id="IPR010992">
    <property type="entry name" value="IHF-like_DNA-bd_dom_sf"/>
</dbReference>
<organism evidence="4 5">
    <name type="scientific">Streptomyces indicus</name>
    <dbReference type="NCBI Taxonomy" id="417292"/>
    <lineage>
        <taxon>Bacteria</taxon>
        <taxon>Bacillati</taxon>
        <taxon>Actinomycetota</taxon>
        <taxon>Actinomycetes</taxon>
        <taxon>Kitasatosporales</taxon>
        <taxon>Streptomycetaceae</taxon>
        <taxon>Streptomyces</taxon>
    </lineage>
</organism>
<accession>A0A1G8ZWD7</accession>
<evidence type="ECO:0000256" key="2">
    <source>
        <dbReference type="ARBA" id="ARBA00023125"/>
    </source>
</evidence>
<proteinExistence type="inferred from homology"/>
<gene>
    <name evidence="4" type="ORF">SAMN05421806_105225</name>
</gene>
<dbReference type="STRING" id="417292.SAMN05421806_105225"/>
<dbReference type="SUPFAM" id="SSF47729">
    <property type="entry name" value="IHF-like DNA-binding proteins"/>
    <property type="match status" value="1"/>
</dbReference>
<comment type="similarity">
    <text evidence="3">Belongs to the bacterial histone-like protein family.</text>
</comment>
<dbReference type="GO" id="GO:0003677">
    <property type="term" value="F:DNA binding"/>
    <property type="evidence" value="ECO:0007669"/>
    <property type="project" value="UniProtKB-KW"/>
</dbReference>
<evidence type="ECO:0000256" key="3">
    <source>
        <dbReference type="RuleBase" id="RU003939"/>
    </source>
</evidence>
<dbReference type="Proteomes" id="UP000199155">
    <property type="component" value="Unassembled WGS sequence"/>
</dbReference>
<name>A0A1G8ZWD7_9ACTN</name>
<dbReference type="Pfam" id="PF00216">
    <property type="entry name" value="Bac_DNA_binding"/>
    <property type="match status" value="1"/>
</dbReference>
<keyword evidence="5" id="KW-1185">Reference proteome</keyword>
<keyword evidence="1" id="KW-0226">DNA condensation</keyword>
<dbReference type="OrthoDB" id="9799835at2"/>
<dbReference type="RefSeq" id="WP_093610430.1">
    <property type="nucleotide sequence ID" value="NZ_FNFF01000005.1"/>
</dbReference>
<dbReference type="GO" id="GO:0030261">
    <property type="term" value="P:chromosome condensation"/>
    <property type="evidence" value="ECO:0007669"/>
    <property type="project" value="UniProtKB-KW"/>
</dbReference>
<dbReference type="PANTHER" id="PTHR33175">
    <property type="entry name" value="DNA-BINDING PROTEIN HU"/>
    <property type="match status" value="1"/>
</dbReference>
<dbReference type="EMBL" id="FNFF01000005">
    <property type="protein sequence ID" value="SDK19277.1"/>
    <property type="molecule type" value="Genomic_DNA"/>
</dbReference>
<evidence type="ECO:0000256" key="1">
    <source>
        <dbReference type="ARBA" id="ARBA00023067"/>
    </source>
</evidence>